<proteinExistence type="predicted"/>
<reference evidence="2 3" key="1">
    <citation type="journal article" date="2014" name="BMC Genomics">
        <title>Comparative genomics of Bradyrhizobium japonicum CPAC 15 and Bradyrhizobium diazoefficiens CPAC 7: elite model strains for understanding symbiotic performance with soybean.</title>
        <authorList>
            <person name="Siqueira A.F."/>
            <person name="Ormeno-Orrillo E."/>
            <person name="Souza R.C."/>
            <person name="Rodrigues E.P."/>
            <person name="Almeida L.G."/>
            <person name="Barcellos F.G."/>
            <person name="Batista J.S."/>
            <person name="Nakatami A.S."/>
            <person name="Martinez-Romero E."/>
            <person name="Vasconcelos A.T."/>
            <person name="Hungria M."/>
        </authorList>
    </citation>
    <scope>NUCLEOTIDE SEQUENCE [LARGE SCALE GENOMIC DNA]</scope>
    <source>
        <strain evidence="2 3">SEMIA 5080</strain>
    </source>
</reference>
<sequence>MPPPERRKSRNHPAAGMEQIAKPSKGDRSFVQRPYRDCGAQSKAALAAWHPVKMPGFSVRQRTRTQAMTVAEALTVTQAT</sequence>
<dbReference type="Proteomes" id="UP000024900">
    <property type="component" value="Unassembled WGS sequence"/>
</dbReference>
<dbReference type="AlphaFoldDB" id="A0A837CNE2"/>
<accession>A0A837CNE2</accession>
<gene>
    <name evidence="2" type="ORF">BJA5080_08425</name>
</gene>
<comment type="caution">
    <text evidence="2">The sequence shown here is derived from an EMBL/GenBank/DDBJ whole genome shotgun (WGS) entry which is preliminary data.</text>
</comment>
<evidence type="ECO:0000256" key="1">
    <source>
        <dbReference type="SAM" id="MobiDB-lite"/>
    </source>
</evidence>
<evidence type="ECO:0000313" key="3">
    <source>
        <dbReference type="Proteomes" id="UP000024900"/>
    </source>
</evidence>
<evidence type="ECO:0000313" key="2">
    <source>
        <dbReference type="EMBL" id="KGJ70495.1"/>
    </source>
</evidence>
<feature type="region of interest" description="Disordered" evidence="1">
    <location>
        <begin position="1"/>
        <end position="29"/>
    </location>
</feature>
<dbReference type="EMBL" id="ADOU02000004">
    <property type="protein sequence ID" value="KGJ70495.1"/>
    <property type="molecule type" value="Genomic_DNA"/>
</dbReference>
<organism evidence="2 3">
    <name type="scientific">Bradyrhizobium diazoefficiens SEMIA 5080</name>
    <dbReference type="NCBI Taxonomy" id="754504"/>
    <lineage>
        <taxon>Bacteria</taxon>
        <taxon>Pseudomonadati</taxon>
        <taxon>Pseudomonadota</taxon>
        <taxon>Alphaproteobacteria</taxon>
        <taxon>Hyphomicrobiales</taxon>
        <taxon>Nitrobacteraceae</taxon>
        <taxon>Bradyrhizobium</taxon>
    </lineage>
</organism>
<protein>
    <submittedName>
        <fullName evidence="2">Uncharacterized protein</fullName>
    </submittedName>
</protein>
<name>A0A837CNE2_9BRAD</name>